<comment type="caution">
    <text evidence="1">The sequence shown here is derived from an EMBL/GenBank/DDBJ whole genome shotgun (WGS) entry which is preliminary data.</text>
</comment>
<proteinExistence type="predicted"/>
<dbReference type="Proteomes" id="UP001159363">
    <property type="component" value="Chromosome 5"/>
</dbReference>
<reference evidence="1 2" key="1">
    <citation type="submission" date="2023-02" db="EMBL/GenBank/DDBJ databases">
        <title>LHISI_Scaffold_Assembly.</title>
        <authorList>
            <person name="Stuart O.P."/>
            <person name="Cleave R."/>
            <person name="Magrath M.J.L."/>
            <person name="Mikheyev A.S."/>
        </authorList>
    </citation>
    <scope>NUCLEOTIDE SEQUENCE [LARGE SCALE GENOMIC DNA]</scope>
    <source>
        <strain evidence="1">Daus_M_001</strain>
        <tissue evidence="1">Leg muscle</tissue>
    </source>
</reference>
<accession>A0ABQ9H922</accession>
<evidence type="ECO:0000313" key="2">
    <source>
        <dbReference type="Proteomes" id="UP001159363"/>
    </source>
</evidence>
<name>A0ABQ9H922_9NEOP</name>
<sequence length="88" mass="10208">MEEGGNDLLSKEECSVIINTKPEECQEIRAAMVAGKFPKYVLDKDLIYFRDKWNNKKIFVPKKARNLVLKYLHSSTREAHMAHIKTQA</sequence>
<keyword evidence="2" id="KW-1185">Reference proteome</keyword>
<gene>
    <name evidence="1" type="ORF">PR048_017240</name>
</gene>
<dbReference type="EMBL" id="JARBHB010000006">
    <property type="protein sequence ID" value="KAJ8880769.1"/>
    <property type="molecule type" value="Genomic_DNA"/>
</dbReference>
<dbReference type="Gene3D" id="1.10.340.70">
    <property type="match status" value="1"/>
</dbReference>
<protein>
    <submittedName>
        <fullName evidence="1">Uncharacterized protein</fullName>
    </submittedName>
</protein>
<evidence type="ECO:0000313" key="1">
    <source>
        <dbReference type="EMBL" id="KAJ8880769.1"/>
    </source>
</evidence>
<organism evidence="1 2">
    <name type="scientific">Dryococelus australis</name>
    <dbReference type="NCBI Taxonomy" id="614101"/>
    <lineage>
        <taxon>Eukaryota</taxon>
        <taxon>Metazoa</taxon>
        <taxon>Ecdysozoa</taxon>
        <taxon>Arthropoda</taxon>
        <taxon>Hexapoda</taxon>
        <taxon>Insecta</taxon>
        <taxon>Pterygota</taxon>
        <taxon>Neoptera</taxon>
        <taxon>Polyneoptera</taxon>
        <taxon>Phasmatodea</taxon>
        <taxon>Verophasmatodea</taxon>
        <taxon>Anareolatae</taxon>
        <taxon>Phasmatidae</taxon>
        <taxon>Eurycanthinae</taxon>
        <taxon>Dryococelus</taxon>
    </lineage>
</organism>